<reference evidence="1 2" key="1">
    <citation type="submission" date="2019-03" db="EMBL/GenBank/DDBJ databases">
        <title>Genomic Encyclopedia of Type Strains, Phase IV (KMG-IV): sequencing the most valuable type-strain genomes for metagenomic binning, comparative biology and taxonomic classification.</title>
        <authorList>
            <person name="Goeker M."/>
        </authorList>
    </citation>
    <scope>NUCLEOTIDE SEQUENCE [LARGE SCALE GENOMIC DNA]</scope>
    <source>
        <strain evidence="1 2">DSM 14836</strain>
    </source>
</reference>
<dbReference type="RefSeq" id="WP_132794389.1">
    <property type="nucleotide sequence ID" value="NZ_SLXM01000004.1"/>
</dbReference>
<evidence type="ECO:0000313" key="1">
    <source>
        <dbReference type="EMBL" id="TCP25002.1"/>
    </source>
</evidence>
<dbReference type="EMBL" id="SLXM01000004">
    <property type="protein sequence ID" value="TCP25002.1"/>
    <property type="molecule type" value="Genomic_DNA"/>
</dbReference>
<gene>
    <name evidence="1" type="ORF">EV195_10432</name>
</gene>
<keyword evidence="2" id="KW-1185">Reference proteome</keyword>
<proteinExistence type="predicted"/>
<accession>A0A4R2NT74</accession>
<sequence>MKKSILNLGNALNKAEQKNIKGGQVFRGPCFEWCADPYLQELYWKPLYCSCNSGGSGGGNNNPPGGGGGPVDPV</sequence>
<name>A0A4R2NT74_9FLAO</name>
<comment type="caution">
    <text evidence="1">The sequence shown here is derived from an EMBL/GenBank/DDBJ whole genome shotgun (WGS) entry which is preliminary data.</text>
</comment>
<dbReference type="AlphaFoldDB" id="A0A4R2NT74"/>
<protein>
    <submittedName>
        <fullName evidence="1">Uncharacterized protein</fullName>
    </submittedName>
</protein>
<evidence type="ECO:0000313" key="2">
    <source>
        <dbReference type="Proteomes" id="UP000294564"/>
    </source>
</evidence>
<organism evidence="1 2">
    <name type="scientific">Tenacibaculum skagerrakense</name>
    <dbReference type="NCBI Taxonomy" id="186571"/>
    <lineage>
        <taxon>Bacteria</taxon>
        <taxon>Pseudomonadati</taxon>
        <taxon>Bacteroidota</taxon>
        <taxon>Flavobacteriia</taxon>
        <taxon>Flavobacteriales</taxon>
        <taxon>Flavobacteriaceae</taxon>
        <taxon>Tenacibaculum</taxon>
    </lineage>
</organism>
<dbReference type="Proteomes" id="UP000294564">
    <property type="component" value="Unassembled WGS sequence"/>
</dbReference>
<dbReference type="OrthoDB" id="1191332at2"/>